<feature type="active site" evidence="10">
    <location>
        <position position="252"/>
    </location>
</feature>
<dbReference type="SUPFAM" id="SSF53901">
    <property type="entry name" value="Thiolase-like"/>
    <property type="match status" value="1"/>
</dbReference>
<dbReference type="InterPro" id="IPR004655">
    <property type="entry name" value="FabH"/>
</dbReference>
<evidence type="ECO:0000313" key="14">
    <source>
        <dbReference type="Proteomes" id="UP001560685"/>
    </source>
</evidence>
<dbReference type="GO" id="GO:0033818">
    <property type="term" value="F:beta-ketoacyl-acyl-carrier-protein synthase III activity"/>
    <property type="evidence" value="ECO:0007669"/>
    <property type="project" value="UniProtKB-EC"/>
</dbReference>
<feature type="domain" description="Beta-ketoacyl-[acyl-carrier-protein] synthase III N-terminal" evidence="12">
    <location>
        <begin position="109"/>
        <end position="192"/>
    </location>
</feature>
<dbReference type="RefSeq" id="WP_369313737.1">
    <property type="nucleotide sequence ID" value="NZ_JBEHZE010000001.1"/>
</dbReference>
<protein>
    <recommendedName>
        <fullName evidence="10">Beta-ketoacyl-[acyl-carrier-protein] synthase III</fullName>
        <shortName evidence="10">Beta-ketoacyl-ACP synthase III</shortName>
        <shortName evidence="10">KAS III</shortName>
        <ecNumber evidence="10">2.3.1.180</ecNumber>
    </recommendedName>
    <alternativeName>
        <fullName evidence="10">3-oxoacyl-[acyl-carrier-protein] synthase 3</fullName>
    </alternativeName>
    <alternativeName>
        <fullName evidence="10">3-oxoacyl-[acyl-carrier-protein] synthase III</fullName>
    </alternativeName>
</protein>
<evidence type="ECO:0000256" key="5">
    <source>
        <dbReference type="ARBA" id="ARBA00022832"/>
    </source>
</evidence>
<evidence type="ECO:0000256" key="9">
    <source>
        <dbReference type="ARBA" id="ARBA00023315"/>
    </source>
</evidence>
<proteinExistence type="inferred from homology"/>
<evidence type="ECO:0000256" key="6">
    <source>
        <dbReference type="ARBA" id="ARBA00023098"/>
    </source>
</evidence>
<evidence type="ECO:0000256" key="1">
    <source>
        <dbReference type="ARBA" id="ARBA00008642"/>
    </source>
</evidence>
<dbReference type="InterPro" id="IPR013747">
    <property type="entry name" value="ACP_syn_III_C"/>
</dbReference>
<evidence type="ECO:0000256" key="3">
    <source>
        <dbReference type="ARBA" id="ARBA00022516"/>
    </source>
</evidence>
<keyword evidence="4 10" id="KW-0808">Transferase</keyword>
<dbReference type="PANTHER" id="PTHR34069">
    <property type="entry name" value="3-OXOACYL-[ACYL-CARRIER-PROTEIN] SYNTHASE 3"/>
    <property type="match status" value="1"/>
</dbReference>
<organism evidence="13 14">
    <name type="scientific">Hyphococcus lacteus</name>
    <dbReference type="NCBI Taxonomy" id="3143536"/>
    <lineage>
        <taxon>Bacteria</taxon>
        <taxon>Pseudomonadati</taxon>
        <taxon>Pseudomonadota</taxon>
        <taxon>Alphaproteobacteria</taxon>
        <taxon>Parvularculales</taxon>
        <taxon>Parvularculaceae</taxon>
        <taxon>Hyphococcus</taxon>
    </lineage>
</organism>
<dbReference type="InterPro" id="IPR013751">
    <property type="entry name" value="ACP_syn_III_N"/>
</dbReference>
<keyword evidence="6 10" id="KW-0443">Lipid metabolism</keyword>
<feature type="active site" evidence="10">
    <location>
        <position position="282"/>
    </location>
</feature>
<dbReference type="InterPro" id="IPR016039">
    <property type="entry name" value="Thiolase-like"/>
</dbReference>
<name>A0ABV3Z4M1_9PROT</name>
<evidence type="ECO:0000313" key="13">
    <source>
        <dbReference type="EMBL" id="MEX6633746.1"/>
    </source>
</evidence>
<comment type="pathway">
    <text evidence="10">Lipid metabolism; fatty acid biosynthesis.</text>
</comment>
<keyword evidence="2 10" id="KW-0963">Cytoplasm</keyword>
<comment type="similarity">
    <text evidence="1 10">Belongs to the thiolase-like superfamily. FabH family.</text>
</comment>
<dbReference type="PANTHER" id="PTHR34069:SF2">
    <property type="entry name" value="BETA-KETOACYL-[ACYL-CARRIER-PROTEIN] SYNTHASE III"/>
    <property type="match status" value="1"/>
</dbReference>
<keyword evidence="7 10" id="KW-0275">Fatty acid biosynthesis</keyword>
<dbReference type="EMBL" id="JBEHZE010000001">
    <property type="protein sequence ID" value="MEX6633746.1"/>
    <property type="molecule type" value="Genomic_DNA"/>
</dbReference>
<feature type="domain" description="Beta-ketoacyl-[acyl-carrier-protein] synthase III C-terminal" evidence="11">
    <location>
        <begin position="237"/>
        <end position="325"/>
    </location>
</feature>
<comment type="catalytic activity">
    <reaction evidence="10">
        <text>malonyl-[ACP] + acetyl-CoA + H(+) = 3-oxobutanoyl-[ACP] + CO2 + CoA</text>
        <dbReference type="Rhea" id="RHEA:12080"/>
        <dbReference type="Rhea" id="RHEA-COMP:9623"/>
        <dbReference type="Rhea" id="RHEA-COMP:9625"/>
        <dbReference type="ChEBI" id="CHEBI:15378"/>
        <dbReference type="ChEBI" id="CHEBI:16526"/>
        <dbReference type="ChEBI" id="CHEBI:57287"/>
        <dbReference type="ChEBI" id="CHEBI:57288"/>
        <dbReference type="ChEBI" id="CHEBI:78449"/>
        <dbReference type="ChEBI" id="CHEBI:78450"/>
        <dbReference type="EC" id="2.3.1.180"/>
    </reaction>
</comment>
<dbReference type="CDD" id="cd00830">
    <property type="entry name" value="KAS_III"/>
    <property type="match status" value="1"/>
</dbReference>
<sequence length="325" mass="34891">MAEIETIIAGVGSHLPENVVTNDDLAKRVDTSDEWIRSRSGIGQRHYAADDESTSDLATKAAWNALDQAGLKPRDIGLIIVATVTPDRTFPSTAVYVQQKLGVPPGIAFDVSAACAGFLYAMNIAHDFVRTGQTKHALIIGAEKLSCFLDWDDRSTCVLFGDGAGAVVLSGEAPLTARRPRGVLATYLSADGRLADHLYADGGPSTTATVGKVRMNGKEVFRNAVEQISNAVFEVTERAKVNRSEIDWFVPHQANIRIIQSCSKKLDLDESNIIMTIDKHANTSSASIPLALDVAIRDGRVKRGELLVFAALGGGLAWGSALVRY</sequence>
<keyword evidence="3 10" id="KW-0444">Lipid biosynthesis</keyword>
<evidence type="ECO:0000256" key="7">
    <source>
        <dbReference type="ARBA" id="ARBA00023160"/>
    </source>
</evidence>
<dbReference type="Gene3D" id="3.40.47.10">
    <property type="match status" value="1"/>
</dbReference>
<feature type="active site" evidence="10">
    <location>
        <position position="115"/>
    </location>
</feature>
<keyword evidence="9 10" id="KW-0012">Acyltransferase</keyword>
<keyword evidence="14" id="KW-1185">Reference proteome</keyword>
<comment type="domain">
    <text evidence="10">The last Arg residue of the ACP-binding site is essential for the weak association between ACP/AcpP and FabH.</text>
</comment>
<keyword evidence="8 10" id="KW-0511">Multifunctional enzyme</keyword>
<evidence type="ECO:0000259" key="12">
    <source>
        <dbReference type="Pfam" id="PF08545"/>
    </source>
</evidence>
<dbReference type="Pfam" id="PF08545">
    <property type="entry name" value="ACP_syn_III"/>
    <property type="match status" value="1"/>
</dbReference>
<evidence type="ECO:0000256" key="10">
    <source>
        <dbReference type="HAMAP-Rule" id="MF_01815"/>
    </source>
</evidence>
<feature type="region of interest" description="ACP-binding" evidence="10">
    <location>
        <begin position="253"/>
        <end position="257"/>
    </location>
</feature>
<comment type="function">
    <text evidence="10">Catalyzes the condensation reaction of fatty acid synthesis by the addition to an acyl acceptor of two carbons from malonyl-ACP. Catalyzes the first condensation reaction which initiates fatty acid synthesis and may therefore play a role in governing the total rate of fatty acid production. Possesses both acetoacetyl-ACP synthase and acetyl transacylase activities. Its substrate specificity determines the biosynthesis of branched-chain and/or straight-chain of fatty acids.</text>
</comment>
<accession>A0ABV3Z4M1</accession>
<evidence type="ECO:0000256" key="2">
    <source>
        <dbReference type="ARBA" id="ARBA00022490"/>
    </source>
</evidence>
<comment type="subunit">
    <text evidence="10">Homodimer.</text>
</comment>
<evidence type="ECO:0000256" key="8">
    <source>
        <dbReference type="ARBA" id="ARBA00023268"/>
    </source>
</evidence>
<dbReference type="EC" id="2.3.1.180" evidence="10"/>
<evidence type="ECO:0000259" key="11">
    <source>
        <dbReference type="Pfam" id="PF08541"/>
    </source>
</evidence>
<dbReference type="Proteomes" id="UP001560685">
    <property type="component" value="Unassembled WGS sequence"/>
</dbReference>
<comment type="subcellular location">
    <subcellularLocation>
        <location evidence="10">Cytoplasm</location>
    </subcellularLocation>
</comment>
<dbReference type="NCBIfam" id="NF006829">
    <property type="entry name" value="PRK09352.1"/>
    <property type="match status" value="1"/>
</dbReference>
<gene>
    <name evidence="10" type="primary">fabH</name>
    <name evidence="13" type="ORF">ABFZ84_09335</name>
</gene>
<comment type="caution">
    <text evidence="13">The sequence shown here is derived from an EMBL/GenBank/DDBJ whole genome shotgun (WGS) entry which is preliminary data.</text>
</comment>
<dbReference type="Pfam" id="PF08541">
    <property type="entry name" value="ACP_syn_III_C"/>
    <property type="match status" value="1"/>
</dbReference>
<evidence type="ECO:0000256" key="4">
    <source>
        <dbReference type="ARBA" id="ARBA00022679"/>
    </source>
</evidence>
<dbReference type="HAMAP" id="MF_01815">
    <property type="entry name" value="FabH"/>
    <property type="match status" value="1"/>
</dbReference>
<keyword evidence="5 10" id="KW-0276">Fatty acid metabolism</keyword>
<dbReference type="NCBIfam" id="TIGR00747">
    <property type="entry name" value="fabH"/>
    <property type="match status" value="1"/>
</dbReference>
<reference evidence="13 14" key="1">
    <citation type="submission" date="2024-05" db="EMBL/GenBank/DDBJ databases">
        <title>Three bacterial strains, DH-69, EH-24, and ECK-19 isolated from coastal sediments.</title>
        <authorList>
            <person name="Ye Y.-Q."/>
            <person name="Du Z.-J."/>
        </authorList>
    </citation>
    <scope>NUCLEOTIDE SEQUENCE [LARGE SCALE GENOMIC DNA]</scope>
    <source>
        <strain evidence="13 14">ECK-19</strain>
    </source>
</reference>